<organism evidence="1 2">
    <name type="scientific">Armillaria gallica</name>
    <name type="common">Bulbous honey fungus</name>
    <name type="synonym">Armillaria bulbosa</name>
    <dbReference type="NCBI Taxonomy" id="47427"/>
    <lineage>
        <taxon>Eukaryota</taxon>
        <taxon>Fungi</taxon>
        <taxon>Dikarya</taxon>
        <taxon>Basidiomycota</taxon>
        <taxon>Agaricomycotina</taxon>
        <taxon>Agaricomycetes</taxon>
        <taxon>Agaricomycetidae</taxon>
        <taxon>Agaricales</taxon>
        <taxon>Marasmiineae</taxon>
        <taxon>Physalacriaceae</taxon>
        <taxon>Armillaria</taxon>
    </lineage>
</organism>
<evidence type="ECO:0000313" key="2">
    <source>
        <dbReference type="Proteomes" id="UP000217790"/>
    </source>
</evidence>
<gene>
    <name evidence="1" type="ORF">ARMGADRAFT_461009</name>
</gene>
<reference evidence="2" key="1">
    <citation type="journal article" date="2017" name="Nat. Ecol. Evol.">
        <title>Genome expansion and lineage-specific genetic innovations in the forest pathogenic fungi Armillaria.</title>
        <authorList>
            <person name="Sipos G."/>
            <person name="Prasanna A.N."/>
            <person name="Walter M.C."/>
            <person name="O'Connor E."/>
            <person name="Balint B."/>
            <person name="Krizsan K."/>
            <person name="Kiss B."/>
            <person name="Hess J."/>
            <person name="Varga T."/>
            <person name="Slot J."/>
            <person name="Riley R."/>
            <person name="Boka B."/>
            <person name="Rigling D."/>
            <person name="Barry K."/>
            <person name="Lee J."/>
            <person name="Mihaltcheva S."/>
            <person name="LaButti K."/>
            <person name="Lipzen A."/>
            <person name="Waldron R."/>
            <person name="Moloney N.M."/>
            <person name="Sperisen C."/>
            <person name="Kredics L."/>
            <person name="Vagvoelgyi C."/>
            <person name="Patrignani A."/>
            <person name="Fitzpatrick D."/>
            <person name="Nagy I."/>
            <person name="Doyle S."/>
            <person name="Anderson J.B."/>
            <person name="Grigoriev I.V."/>
            <person name="Gueldener U."/>
            <person name="Muensterkoetter M."/>
            <person name="Nagy L.G."/>
        </authorList>
    </citation>
    <scope>NUCLEOTIDE SEQUENCE [LARGE SCALE GENOMIC DNA]</scope>
    <source>
        <strain evidence="2">Ar21-2</strain>
    </source>
</reference>
<name>A0A2H3D0E3_ARMGA</name>
<keyword evidence="2" id="KW-1185">Reference proteome</keyword>
<dbReference type="InParanoid" id="A0A2H3D0E3"/>
<accession>A0A2H3D0E3</accession>
<sequence>MTATPDTDMLTALHSTLHRILARLVEQKISEDVLSLTVSQFAEFYPALQEKVSVKDWEYLEVASMVFSRVDPPSPSLCLCRPLGRCGVVLVGRLVRLKAAKNSRRQERLICYHKS</sequence>
<dbReference type="AlphaFoldDB" id="A0A2H3D0E3"/>
<dbReference type="Proteomes" id="UP000217790">
    <property type="component" value="Unassembled WGS sequence"/>
</dbReference>
<protein>
    <submittedName>
        <fullName evidence="1">Uncharacterized protein</fullName>
    </submittedName>
</protein>
<proteinExistence type="predicted"/>
<dbReference type="EMBL" id="KZ293679">
    <property type="protein sequence ID" value="PBK87204.1"/>
    <property type="molecule type" value="Genomic_DNA"/>
</dbReference>
<dbReference type="OrthoDB" id="3039730at2759"/>
<evidence type="ECO:0000313" key="1">
    <source>
        <dbReference type="EMBL" id="PBK87204.1"/>
    </source>
</evidence>